<dbReference type="AlphaFoldDB" id="A0A833PAB7"/>
<comment type="caution">
    <text evidence="1">The sequence shown here is derived from an EMBL/GenBank/DDBJ whole genome shotgun (WGS) entry which is preliminary data.</text>
</comment>
<evidence type="ECO:0000313" key="1">
    <source>
        <dbReference type="EMBL" id="KAF1010604.1"/>
    </source>
</evidence>
<gene>
    <name evidence="1" type="ORF">GAK29_05042</name>
</gene>
<evidence type="ECO:0000313" key="2">
    <source>
        <dbReference type="Proteomes" id="UP000490535"/>
    </source>
</evidence>
<accession>A0A833PAB7</accession>
<proteinExistence type="predicted"/>
<organism evidence="1 2">
    <name type="scientific">Acinetobacter bereziniae</name>
    <name type="common">Acinetobacter genomosp. 10</name>
    <dbReference type="NCBI Taxonomy" id="106648"/>
    <lineage>
        <taxon>Bacteria</taxon>
        <taxon>Pseudomonadati</taxon>
        <taxon>Pseudomonadota</taxon>
        <taxon>Gammaproteobacteria</taxon>
        <taxon>Moraxellales</taxon>
        <taxon>Moraxellaceae</taxon>
        <taxon>Acinetobacter</taxon>
    </lineage>
</organism>
<reference evidence="2" key="1">
    <citation type="journal article" date="2020" name="MBio">
        <title>Horizontal gene transfer to a defensive symbiont with a reduced genome amongst a multipartite beetle microbiome.</title>
        <authorList>
            <person name="Waterworth S.C."/>
            <person name="Florez L.V."/>
            <person name="Rees E.R."/>
            <person name="Hertweck C."/>
            <person name="Kaltenpoth M."/>
            <person name="Kwan J.C."/>
        </authorList>
    </citation>
    <scope>NUCLEOTIDE SEQUENCE [LARGE SCALE GENOMIC DNA]</scope>
</reference>
<dbReference type="Proteomes" id="UP000490535">
    <property type="component" value="Unassembled WGS sequence"/>
</dbReference>
<protein>
    <submittedName>
        <fullName evidence="1">Uncharacterized protein</fullName>
    </submittedName>
</protein>
<dbReference type="EMBL" id="WNDP01000315">
    <property type="protein sequence ID" value="KAF1010604.1"/>
    <property type="molecule type" value="Genomic_DNA"/>
</dbReference>
<name>A0A833PAB7_ACIBZ</name>
<sequence>MNTLRPSITLGDTFFGTWTYVDEKGHPIAINDELIFKSSIKINDKKYPVELTVLDQTQNIGGIAFIVQTSDWSRGIAEMDLKVMVGEFIKHSEKYCFNVVGSITE</sequence>